<evidence type="ECO:0000256" key="1">
    <source>
        <dbReference type="SAM" id="Phobius"/>
    </source>
</evidence>
<protein>
    <submittedName>
        <fullName evidence="2">Uncharacterized protein</fullName>
    </submittedName>
</protein>
<feature type="transmembrane region" description="Helical" evidence="1">
    <location>
        <begin position="191"/>
        <end position="209"/>
    </location>
</feature>
<feature type="transmembrane region" description="Helical" evidence="1">
    <location>
        <begin position="221"/>
        <end position="250"/>
    </location>
</feature>
<keyword evidence="1" id="KW-0812">Transmembrane</keyword>
<keyword evidence="1" id="KW-0472">Membrane</keyword>
<organism evidence="2 3">
    <name type="scientific">Haloarcula onubensis</name>
    <dbReference type="NCBI Taxonomy" id="2950539"/>
    <lineage>
        <taxon>Archaea</taxon>
        <taxon>Methanobacteriati</taxon>
        <taxon>Methanobacteriota</taxon>
        <taxon>Stenosarchaea group</taxon>
        <taxon>Halobacteria</taxon>
        <taxon>Halobacteriales</taxon>
        <taxon>Haloarculaceae</taxon>
        <taxon>Haloarcula</taxon>
    </lineage>
</organism>
<evidence type="ECO:0000313" key="2">
    <source>
        <dbReference type="EMBL" id="MDS0281585.1"/>
    </source>
</evidence>
<gene>
    <name evidence="2" type="ORF">NDI86_05570</name>
</gene>
<sequence>MVATGTDDRWLAAGGFALALACTLVLATTPAASGYEPSIYGAYPWYFWALGGLALLVGNVVVVRSARRGTTDWLYGLALVLTVVGLLVFLPYFRGYTLFGRADVLSHVGFIRDIQTTGQVSPGNIYPNFHLLVLSLAYATGIAPQTTLMSLAGIGSLFSILSFVALVGAVFDRRRALLSVPFATVLVAVQSVPYVFSILLVPFVLYLFVMERRTRALHVRAAFGLALFALVIYHPITVLFLVLVLCVYGVARLLHARGVLDSTEGLTGPVGPMPFSQLVVAVFAVWYLDFPKIVARFRIVIETLTAPGGGGSSAASYTETVAQYSPTVVDIVRIAALRYGESAILLTLGGCYALAVLVATLRSRTSGTVFRTTFVGGLGLFTGMSVLFFLVDLIVGFGRPLVYAELFAALLAGAFVYLAAERTGARSTVYGLTYVTVAVLLAISTMGLYASPMTVGQNQQVTEAEIQGSAWYIEHRDTGDDLSEFGIETHRFRDAIYGRETYDDDQVVTSDTDRIPRHFGYTENATLGASYESEKYLVLTAAGRTFYESLYPDYREFWKYEQSDFDRLPRDPTVSSVYDNGEYDVYRVNATA</sequence>
<feature type="transmembrane region" description="Helical" evidence="1">
    <location>
        <begin position="151"/>
        <end position="171"/>
    </location>
</feature>
<dbReference type="EMBL" id="JAMQOS010000001">
    <property type="protein sequence ID" value="MDS0281585.1"/>
    <property type="molecule type" value="Genomic_DNA"/>
</dbReference>
<comment type="caution">
    <text evidence="2">The sequence shown here is derived from an EMBL/GenBank/DDBJ whole genome shotgun (WGS) entry which is preliminary data.</text>
</comment>
<feature type="transmembrane region" description="Helical" evidence="1">
    <location>
        <begin position="432"/>
        <end position="450"/>
    </location>
</feature>
<dbReference type="Proteomes" id="UP001268864">
    <property type="component" value="Unassembled WGS sequence"/>
</dbReference>
<feature type="transmembrane region" description="Helical" evidence="1">
    <location>
        <begin position="402"/>
        <end position="420"/>
    </location>
</feature>
<proteinExistence type="predicted"/>
<reference evidence="2 3" key="1">
    <citation type="submission" date="2022-06" db="EMBL/GenBank/DDBJ databases">
        <title>Halomicroarcula sp. a new haloarchaeum isolate from saline soil.</title>
        <authorList>
            <person name="Strakova D."/>
            <person name="Galisteo C."/>
            <person name="Sanchez-Porro C."/>
            <person name="Ventosa A."/>
        </authorList>
    </citation>
    <scope>NUCLEOTIDE SEQUENCE [LARGE SCALE GENOMIC DNA]</scope>
    <source>
        <strain evidence="2 3">S3CR25-11</strain>
    </source>
</reference>
<feature type="transmembrane region" description="Helical" evidence="1">
    <location>
        <begin position="343"/>
        <end position="361"/>
    </location>
</feature>
<accession>A0ABU2FLH6</accession>
<feature type="transmembrane region" description="Helical" evidence="1">
    <location>
        <begin position="74"/>
        <end position="93"/>
    </location>
</feature>
<keyword evidence="3" id="KW-1185">Reference proteome</keyword>
<feature type="transmembrane region" description="Helical" evidence="1">
    <location>
        <begin position="373"/>
        <end position="395"/>
    </location>
</feature>
<feature type="transmembrane region" description="Helical" evidence="1">
    <location>
        <begin position="125"/>
        <end position="144"/>
    </location>
</feature>
<keyword evidence="1" id="KW-1133">Transmembrane helix</keyword>
<feature type="transmembrane region" description="Helical" evidence="1">
    <location>
        <begin position="43"/>
        <end position="62"/>
    </location>
</feature>
<feature type="transmembrane region" description="Helical" evidence="1">
    <location>
        <begin position="270"/>
        <end position="288"/>
    </location>
</feature>
<dbReference type="RefSeq" id="WP_310899419.1">
    <property type="nucleotide sequence ID" value="NZ_JAMQOS010000001.1"/>
</dbReference>
<name>A0ABU2FLH6_9EURY</name>
<evidence type="ECO:0000313" key="3">
    <source>
        <dbReference type="Proteomes" id="UP001268864"/>
    </source>
</evidence>